<keyword evidence="1 2" id="KW-0694">RNA-binding</keyword>
<dbReference type="InterPro" id="IPR035979">
    <property type="entry name" value="RBD_domain_sf"/>
</dbReference>
<feature type="compositionally biased region" description="Basic and acidic residues" evidence="3">
    <location>
        <begin position="70"/>
        <end position="103"/>
    </location>
</feature>
<proteinExistence type="predicted"/>
<dbReference type="GO" id="GO:0005730">
    <property type="term" value="C:nucleolus"/>
    <property type="evidence" value="ECO:0007669"/>
    <property type="project" value="TreeGrafter"/>
</dbReference>
<protein>
    <recommendedName>
        <fullName evidence="4">RRM domain-containing protein</fullName>
    </recommendedName>
</protein>
<dbReference type="PANTHER" id="PTHR23236">
    <property type="entry name" value="EUKARYOTIC TRANSLATION INITIATION FACTOR 4B/4H"/>
    <property type="match status" value="1"/>
</dbReference>
<dbReference type="AlphaFoldDB" id="A0A117NRZ6"/>
<dbReference type="CDD" id="cd12400">
    <property type="entry name" value="RRM_Nop6"/>
    <property type="match status" value="1"/>
</dbReference>
<evidence type="ECO:0000313" key="5">
    <source>
        <dbReference type="EMBL" id="KUM66336.1"/>
    </source>
</evidence>
<dbReference type="Pfam" id="PF00076">
    <property type="entry name" value="RRM_1"/>
    <property type="match status" value="1"/>
</dbReference>
<dbReference type="InterPro" id="IPR034228">
    <property type="entry name" value="Nop6_RRM"/>
</dbReference>
<accession>A0A117NRZ6</accession>
<comment type="caution">
    <text evidence="5">The sequence shown here is derived from an EMBL/GenBank/DDBJ whole genome shotgun (WGS) entry which is preliminary data.</text>
</comment>
<name>A0A117NRZ6_PENFR</name>
<reference evidence="5 6" key="1">
    <citation type="submission" date="2015-10" db="EMBL/GenBank/DDBJ databases">
        <title>Genome sequencing of Penicillium freii.</title>
        <authorList>
            <person name="Nguyen H.D."/>
            <person name="Visagie C.M."/>
            <person name="Seifert K.A."/>
        </authorList>
    </citation>
    <scope>NUCLEOTIDE SEQUENCE [LARGE SCALE GENOMIC DNA]</scope>
    <source>
        <strain evidence="5 6">DAOM 242723</strain>
    </source>
</reference>
<dbReference type="GO" id="GO:0019843">
    <property type="term" value="F:rRNA binding"/>
    <property type="evidence" value="ECO:0007669"/>
    <property type="project" value="TreeGrafter"/>
</dbReference>
<dbReference type="Proteomes" id="UP000055045">
    <property type="component" value="Unassembled WGS sequence"/>
</dbReference>
<dbReference type="Gene3D" id="3.30.70.330">
    <property type="match status" value="1"/>
</dbReference>
<dbReference type="InterPro" id="IPR000504">
    <property type="entry name" value="RRM_dom"/>
</dbReference>
<dbReference type="EMBL" id="LLXE01000010">
    <property type="protein sequence ID" value="KUM66336.1"/>
    <property type="molecule type" value="Genomic_DNA"/>
</dbReference>
<feature type="compositionally biased region" description="Low complexity" evidence="3">
    <location>
        <begin position="162"/>
        <end position="171"/>
    </location>
</feature>
<evidence type="ECO:0000256" key="3">
    <source>
        <dbReference type="SAM" id="MobiDB-lite"/>
    </source>
</evidence>
<gene>
    <name evidence="5" type="ORF">ACN42_g683</name>
</gene>
<feature type="compositionally biased region" description="Basic and acidic residues" evidence="3">
    <location>
        <begin position="264"/>
        <end position="292"/>
    </location>
</feature>
<dbReference type="SMART" id="SM00360">
    <property type="entry name" value="RRM"/>
    <property type="match status" value="1"/>
</dbReference>
<dbReference type="SUPFAM" id="SSF54928">
    <property type="entry name" value="RNA-binding domain, RBD"/>
    <property type="match status" value="1"/>
</dbReference>
<dbReference type="InterPro" id="IPR012677">
    <property type="entry name" value="Nucleotide-bd_a/b_plait_sf"/>
</dbReference>
<evidence type="ECO:0000313" key="6">
    <source>
        <dbReference type="Proteomes" id="UP000055045"/>
    </source>
</evidence>
<feature type="region of interest" description="Disordered" evidence="3">
    <location>
        <begin position="1"/>
        <end position="171"/>
    </location>
</feature>
<feature type="domain" description="RRM" evidence="4">
    <location>
        <begin position="176"/>
        <end position="259"/>
    </location>
</feature>
<feature type="compositionally biased region" description="Low complexity" evidence="3">
    <location>
        <begin position="309"/>
        <end position="318"/>
    </location>
</feature>
<feature type="compositionally biased region" description="Basic residues" evidence="3">
    <location>
        <begin position="19"/>
        <end position="37"/>
    </location>
</feature>
<dbReference type="PANTHER" id="PTHR23236:SF51">
    <property type="entry name" value="NUCLEOLAR PROTEIN 6"/>
    <property type="match status" value="1"/>
</dbReference>
<dbReference type="FunFam" id="3.30.70.330:FF:000376">
    <property type="entry name" value="Putative RNA binding protein"/>
    <property type="match status" value="1"/>
</dbReference>
<dbReference type="OrthoDB" id="167718at2759"/>
<dbReference type="STRING" id="48697.A0A117NRZ6"/>
<sequence length="339" mass="38301">MGDKRKLVQDEVVEPEGKKMKKEKKDKKDKKEKKEKRKVQEESEVVAPSETAAPAQEEVKEKKEKKEKKDKKDKSEKKEKSDKKDKSEKKEKSDKKEKRKAEEPAAEPAAPSENAMDIDVTPAEKEDADKKEKKDKKKDKKAKKQKKEKTEPVAETEEEPAAESAEAEQAQKSSRFICFVGNLPYSANHESLSKHFEKNPPATIRVATKKEDPKKCRGFAFIEFDNYDRMKTCLKLYHHSTFDDGKYPPRRMNVELTAGGGGAKSEHRNAKIQAKNEKLNEERQRQAKDIQKDKKKHDKKAAPAGGSGANAAGLDGAADIPVADNDQWAGLHPSRRGRV</sequence>
<evidence type="ECO:0000256" key="2">
    <source>
        <dbReference type="PROSITE-ProRule" id="PRU00176"/>
    </source>
</evidence>
<evidence type="ECO:0000256" key="1">
    <source>
        <dbReference type="ARBA" id="ARBA00022884"/>
    </source>
</evidence>
<feature type="compositionally biased region" description="Basic residues" evidence="3">
    <location>
        <begin position="133"/>
        <end position="147"/>
    </location>
</feature>
<keyword evidence="6" id="KW-1185">Reference proteome</keyword>
<feature type="compositionally biased region" description="Basic and acidic residues" evidence="3">
    <location>
        <begin position="122"/>
        <end position="132"/>
    </location>
</feature>
<feature type="region of interest" description="Disordered" evidence="3">
    <location>
        <begin position="254"/>
        <end position="339"/>
    </location>
</feature>
<dbReference type="PROSITE" id="PS50102">
    <property type="entry name" value="RRM"/>
    <property type="match status" value="1"/>
</dbReference>
<evidence type="ECO:0000259" key="4">
    <source>
        <dbReference type="PROSITE" id="PS50102"/>
    </source>
</evidence>
<organism evidence="5 6">
    <name type="scientific">Penicillium freii</name>
    <dbReference type="NCBI Taxonomy" id="48697"/>
    <lineage>
        <taxon>Eukaryota</taxon>
        <taxon>Fungi</taxon>
        <taxon>Dikarya</taxon>
        <taxon>Ascomycota</taxon>
        <taxon>Pezizomycotina</taxon>
        <taxon>Eurotiomycetes</taxon>
        <taxon>Eurotiomycetidae</taxon>
        <taxon>Eurotiales</taxon>
        <taxon>Aspergillaceae</taxon>
        <taxon>Penicillium</taxon>
    </lineage>
</organism>
<dbReference type="GO" id="GO:0042274">
    <property type="term" value="P:ribosomal small subunit biogenesis"/>
    <property type="evidence" value="ECO:0007669"/>
    <property type="project" value="TreeGrafter"/>
</dbReference>